<dbReference type="WBParaSite" id="HPBE_0000373301-mRNA-1">
    <property type="protein sequence ID" value="HPBE_0000373301-mRNA-1"/>
    <property type="gene ID" value="HPBE_0000373301"/>
</dbReference>
<protein>
    <submittedName>
        <fullName evidence="2 4">Uncharacterized protein</fullName>
    </submittedName>
</protein>
<accession>A0A183FC41</accession>
<accession>A0A3P7VD78</accession>
<evidence type="ECO:0000313" key="2">
    <source>
        <dbReference type="EMBL" id="VDO41289.1"/>
    </source>
</evidence>
<gene>
    <name evidence="2" type="ORF">HPBE_LOCUS3734</name>
</gene>
<evidence type="ECO:0000256" key="1">
    <source>
        <dbReference type="SAM" id="MobiDB-lite"/>
    </source>
</evidence>
<proteinExistence type="predicted"/>
<organism evidence="3 4">
    <name type="scientific">Heligmosomoides polygyrus</name>
    <name type="common">Parasitic roundworm</name>
    <dbReference type="NCBI Taxonomy" id="6339"/>
    <lineage>
        <taxon>Eukaryota</taxon>
        <taxon>Metazoa</taxon>
        <taxon>Ecdysozoa</taxon>
        <taxon>Nematoda</taxon>
        <taxon>Chromadorea</taxon>
        <taxon>Rhabditida</taxon>
        <taxon>Rhabditina</taxon>
        <taxon>Rhabditomorpha</taxon>
        <taxon>Strongyloidea</taxon>
        <taxon>Heligmosomidae</taxon>
        <taxon>Heligmosomoides</taxon>
    </lineage>
</organism>
<keyword evidence="3" id="KW-1185">Reference proteome</keyword>
<dbReference type="AlphaFoldDB" id="A0A183FC41"/>
<evidence type="ECO:0000313" key="3">
    <source>
        <dbReference type="Proteomes" id="UP000050761"/>
    </source>
</evidence>
<dbReference type="EMBL" id="UZAH01013388">
    <property type="protein sequence ID" value="VDO41289.1"/>
    <property type="molecule type" value="Genomic_DNA"/>
</dbReference>
<feature type="region of interest" description="Disordered" evidence="1">
    <location>
        <begin position="1"/>
        <end position="23"/>
    </location>
</feature>
<name>A0A183FC41_HELPZ</name>
<feature type="region of interest" description="Disordered" evidence="1">
    <location>
        <begin position="65"/>
        <end position="84"/>
    </location>
</feature>
<evidence type="ECO:0000313" key="4">
    <source>
        <dbReference type="WBParaSite" id="HPBE_0000373301-mRNA-1"/>
    </source>
</evidence>
<dbReference type="Proteomes" id="UP000050761">
    <property type="component" value="Unassembled WGS sequence"/>
</dbReference>
<reference evidence="2 3" key="1">
    <citation type="submission" date="2018-11" db="EMBL/GenBank/DDBJ databases">
        <authorList>
            <consortium name="Pathogen Informatics"/>
        </authorList>
    </citation>
    <scope>NUCLEOTIDE SEQUENCE [LARGE SCALE GENOMIC DNA]</scope>
</reference>
<sequence>MNVPGNVAGFPWEPTEARERGGRESREMISLISRSHRFINTASGIGSEEGEPAETLATNKAVYLPREELSNSTDKQRYRRKMSS</sequence>
<reference evidence="4" key="2">
    <citation type="submission" date="2019-09" db="UniProtKB">
        <authorList>
            <consortium name="WormBaseParasite"/>
        </authorList>
    </citation>
    <scope>IDENTIFICATION</scope>
</reference>